<evidence type="ECO:0000313" key="2">
    <source>
        <dbReference type="Proteomes" id="UP000604066"/>
    </source>
</evidence>
<reference evidence="1 2" key="1">
    <citation type="submission" date="2020-07" db="EMBL/GenBank/DDBJ databases">
        <title>Genomic Encyclopedia of Type Strains, Phase III (KMG-III): the genomes of soil and plant-associated and newly described type strains.</title>
        <authorList>
            <person name="Whitman W."/>
        </authorList>
    </citation>
    <scope>NUCLEOTIDE SEQUENCE [LARGE SCALE GENOMIC DNA]</scope>
    <source>
        <strain evidence="1 2">DSM 11255</strain>
    </source>
</reference>
<dbReference type="EMBL" id="JACCBS010000001">
    <property type="protein sequence ID" value="NYE56990.1"/>
    <property type="molecule type" value="Genomic_DNA"/>
</dbReference>
<dbReference type="RefSeq" id="WP_028052854.1">
    <property type="nucleotide sequence ID" value="NZ_ATYG01000039.1"/>
</dbReference>
<dbReference type="Gene3D" id="3.40.30.30">
    <property type="entry name" value="Hypothetical protein sa0798"/>
    <property type="match status" value="1"/>
</dbReference>
<name>A0ABX2R7X1_9THEO</name>
<sequence>MLEDEFPGRFNFKYVNIFTPEIANYPNVLTALKERKLSLPVVLYNDEVILAGKDVNLTNVYIYFSKITNE</sequence>
<gene>
    <name evidence="1" type="ORF">HDG70_000696</name>
</gene>
<dbReference type="Proteomes" id="UP000604066">
    <property type="component" value="Unassembled WGS sequence"/>
</dbReference>
<keyword evidence="2" id="KW-1185">Reference proteome</keyword>
<organism evidence="1 2">
    <name type="scientific">Carboxydothermus ferrireducens DSM 11255</name>
    <dbReference type="NCBI Taxonomy" id="1119529"/>
    <lineage>
        <taxon>Bacteria</taxon>
        <taxon>Bacillati</taxon>
        <taxon>Bacillota</taxon>
        <taxon>Clostridia</taxon>
        <taxon>Thermoanaerobacterales</taxon>
        <taxon>Thermoanaerobacteraceae</taxon>
        <taxon>Carboxydothermus</taxon>
    </lineage>
</organism>
<accession>A0ABX2R7X1</accession>
<evidence type="ECO:0000313" key="1">
    <source>
        <dbReference type="EMBL" id="NYE56990.1"/>
    </source>
</evidence>
<dbReference type="InterPro" id="IPR038218">
    <property type="entry name" value="YuzD-like_sp"/>
</dbReference>
<protein>
    <submittedName>
        <fullName evidence="1">Disulfide oxidoreductase YuzD</fullName>
    </submittedName>
</protein>
<proteinExistence type="predicted"/>
<comment type="caution">
    <text evidence="1">The sequence shown here is derived from an EMBL/GenBank/DDBJ whole genome shotgun (WGS) entry which is preliminary data.</text>
</comment>